<dbReference type="InterPro" id="IPR036291">
    <property type="entry name" value="NAD(P)-bd_dom_sf"/>
</dbReference>
<evidence type="ECO:0000256" key="1">
    <source>
        <dbReference type="ARBA" id="ARBA00006484"/>
    </source>
</evidence>
<dbReference type="EMBL" id="LYUB02000029">
    <property type="protein sequence ID" value="OVF04019.1"/>
    <property type="molecule type" value="Genomic_DNA"/>
</dbReference>
<evidence type="ECO:0000313" key="6">
    <source>
        <dbReference type="EMBL" id="OVF04019.1"/>
    </source>
</evidence>
<dbReference type="AlphaFoldDB" id="A0AA91SZI1"/>
<dbReference type="PRINTS" id="PR00081">
    <property type="entry name" value="GDHRDH"/>
</dbReference>
<comment type="caution">
    <text evidence="6">The sequence shown here is derived from an EMBL/GenBank/DDBJ whole genome shotgun (WGS) entry which is preliminary data.</text>
</comment>
<evidence type="ECO:0000256" key="3">
    <source>
        <dbReference type="SAM" id="MobiDB-lite"/>
    </source>
</evidence>
<dbReference type="SUPFAM" id="SSF51735">
    <property type="entry name" value="NAD(P)-binding Rossmann-fold domains"/>
    <property type="match status" value="1"/>
</dbReference>
<accession>A0AA91SZI1</accession>
<comment type="similarity">
    <text evidence="1">Belongs to the short-chain dehydrogenases/reductases (SDR) family.</text>
</comment>
<gene>
    <name evidence="6" type="ORF">A9F13_29g00297</name>
</gene>
<evidence type="ECO:0000256" key="4">
    <source>
        <dbReference type="SAM" id="Phobius"/>
    </source>
</evidence>
<name>A0AA91SZI1_CLALS</name>
<organism evidence="6 7">
    <name type="scientific">Clavispora lusitaniae</name>
    <name type="common">Candida lusitaniae</name>
    <dbReference type="NCBI Taxonomy" id="36911"/>
    <lineage>
        <taxon>Eukaryota</taxon>
        <taxon>Fungi</taxon>
        <taxon>Dikarya</taxon>
        <taxon>Ascomycota</taxon>
        <taxon>Saccharomycotina</taxon>
        <taxon>Pichiomycetes</taxon>
        <taxon>Metschnikowiaceae</taxon>
        <taxon>Clavispora</taxon>
    </lineage>
</organism>
<keyword evidence="4" id="KW-0812">Transmembrane</keyword>
<dbReference type="GO" id="GO:0016491">
    <property type="term" value="F:oxidoreductase activity"/>
    <property type="evidence" value="ECO:0007669"/>
    <property type="project" value="UniProtKB-KW"/>
</dbReference>
<feature type="transmembrane region" description="Helical" evidence="4">
    <location>
        <begin position="277"/>
        <end position="299"/>
    </location>
</feature>
<feature type="domain" description="Ketoreductase (KR)" evidence="5">
    <location>
        <begin position="56"/>
        <end position="180"/>
    </location>
</feature>
<dbReference type="InterPro" id="IPR002347">
    <property type="entry name" value="SDR_fam"/>
</dbReference>
<dbReference type="Pfam" id="PF08659">
    <property type="entry name" value="KR"/>
    <property type="match status" value="1"/>
</dbReference>
<feature type="region of interest" description="Disordered" evidence="3">
    <location>
        <begin position="363"/>
        <end position="426"/>
    </location>
</feature>
<evidence type="ECO:0000256" key="2">
    <source>
        <dbReference type="ARBA" id="ARBA00023002"/>
    </source>
</evidence>
<keyword evidence="4" id="KW-0472">Membrane</keyword>
<dbReference type="Gene3D" id="3.40.50.720">
    <property type="entry name" value="NAD(P)-binding Rossmann-like Domain"/>
    <property type="match status" value="1"/>
</dbReference>
<evidence type="ECO:0000259" key="5">
    <source>
        <dbReference type="Pfam" id="PF08659"/>
    </source>
</evidence>
<proteinExistence type="inferred from homology"/>
<keyword evidence="4" id="KW-1133">Transmembrane helix</keyword>
<reference evidence="6 7" key="1">
    <citation type="submission" date="2017-04" db="EMBL/GenBank/DDBJ databases">
        <title>Draft genome of the yeast Clavispora lusitaniae type strain CBS 6936.</title>
        <authorList>
            <person name="Durrens P."/>
            <person name="Klopp C."/>
            <person name="Biteau N."/>
            <person name="Fitton-Ouhabi V."/>
            <person name="Dementhon K."/>
            <person name="Accoceberry I."/>
            <person name="Sherman D.J."/>
            <person name="Noel T."/>
        </authorList>
    </citation>
    <scope>NUCLEOTIDE SEQUENCE [LARGE SCALE GENOMIC DNA]</scope>
    <source>
        <strain evidence="6 7">CBS 6936</strain>
    </source>
</reference>
<dbReference type="InterPro" id="IPR013968">
    <property type="entry name" value="PKS_KR"/>
</dbReference>
<evidence type="ECO:0000313" key="7">
    <source>
        <dbReference type="Proteomes" id="UP000195602"/>
    </source>
</evidence>
<keyword evidence="2" id="KW-0560">Oxidoreductase</keyword>
<feature type="compositionally biased region" description="Basic and acidic residues" evidence="3">
    <location>
        <begin position="363"/>
        <end position="400"/>
    </location>
</feature>
<dbReference type="KEGG" id="clus:A9F13_29g00297"/>
<protein>
    <submittedName>
        <fullName evidence="6">Oxidoreductase</fullName>
    </submittedName>
</protein>
<dbReference type="PANTHER" id="PTHR24320:SF285">
    <property type="entry name" value="RETINOL DEHYDROGENASE 14"/>
    <property type="match status" value="1"/>
</dbReference>
<sequence>MPIDILSTAIFDGPESIPGWQYFRTYAPYVAAAGAIKYYFGGASSNFDRELHGRVFILTGGTSGLGAQVAYELASRGAQLVLLCRQTDDPWTIDFIEDLRTKTNNFMIYAESCDLASLHSVRLFATRWLDNQPPRRLDGVVCCAADCLPRGKVRQATVDGVERQTGVNYLAHCHLLTLLQPALHVQPPDRDIRVVVVTCASQAVGELDVTDLTWSRRAYPSTRPWTVFGASKLMLGMFARSFQRELCRYERKDKAPCNIKVSIVNPGIMRTPSTRRFLSMGTIWGLVLYVLLFPIWFLFLKDARQGAQSVLWALFSPVLGAQDGGNLVQECKILTRGRKEYWDYDLQDELAAETQKAIEQLERQSAVERKRAGKSDKKVSEADLRDKPTSQEDLERKLEAMRSAMAPMGTGRASLFEPARRREKKA</sequence>
<dbReference type="Proteomes" id="UP000195602">
    <property type="component" value="Unassembled WGS sequence"/>
</dbReference>
<dbReference type="PANTHER" id="PTHR24320">
    <property type="entry name" value="RETINOL DEHYDROGENASE"/>
    <property type="match status" value="1"/>
</dbReference>